<sequence>MKRLLTFLFLLTGFVLPSNKTMAQSTAFINAPDSICAGSFATLNGLVWSGGFTTSYMDWSVSPALAASDYQFLYTEAAINSSVTDKWLGRKPLAAYPNVTAMTIKLLKVGTYTFTVKIYNSSGSYITASRTIKVKDCTITSCAGTISTMAGFKEDFGIFNAGAPPRKNAVIEALYAANPSQTYKFASNTSNLADNDYIEYYHTQGKPEWVKAYDRTGNGDGVNTFGGMLVINSAIEKKAFYQRTITGLCPGSVYNFSAYFMNVNGMQVFDDICARATDAPKGYHYAGVTFILTNPTTGAELQRFNTNDVSMNLKIPEWIQYGGSFTIPPNLTSVKLTIVNNNFGGCGNDIAIDDISFTYCSPDLYAYVDGLKDEKRTKDQICGGAPLSLTAYLEPITYFQNPVYQWQMSTDGGVTYTDMVDGPMNTGSVSGAKTAILNFTAGALKGDPDVSKLYYFRVNITEKDNVSLGNCAAPSRPVEITILPQPVITVTGNEICNGQQAHLEVTGGYTSYTWLVTPPVTGTTLDVSPTVTTTYTVVGEKIYGDNKVCHDSRSTEIVVYQKPVVNVKLLTPPSICLGEEAKLEIQPENSVYGITWNYNGAVIPGATGTSITHTPTTVTDLTATPPVKNIYVVTVTNGACVLSDQAEVVVNSVPKPNAGPDIKLCNTSTFTLAGNQPPPDQTGVWSFKNGDDQGATLTNPTAYNATVSNLGVGKSVTLVWTVTNKNLSKCAASDEVVLINMPVPVSAATVDITQCGTNKTFAISGTAPLPWETGSWSGPAGVTFDDPTAPGTNAKLTGAATTQDITVTWTLSNGKCANGISKVNLHLRPAPKVTATASPVCQTATQFKINFSALSGTVTKYALKPGIGNPLPAYTGETGTWPATGSVINATLPANTAPGTYDFILTIQNDDNLGCTYDAPFKLRVDAQPDATISGPSDICLGTSISLSVATSNSGYTKSWTIDGVAQTGSTQTITHTPTPAGTHNYGVTVTNLTCVDSKTKAVEVRAIPVADPGTVAPQCNVSDFTMNAPALPADQEGVWTINPPANGAVITNPTDPKTTVTGLQAGTSVVLTWTVNNKYNTTCKASSNITLKNTESLTTSKAGSDIIQCGNNKFQLNANTPKPTETGTWSGTGVSFSNPNAPDAIATLTTSTPQTVTVTWTISNGVCANSTSSIKLILNAAPTVTVAAVPPVCNADGSFNLVLSNPTGNITQYSIKAVAPNALPGFTDIVN</sequence>
<organism evidence="2 3">
    <name type="scientific">Chitinophaga varians</name>
    <dbReference type="NCBI Taxonomy" id="2202339"/>
    <lineage>
        <taxon>Bacteria</taxon>
        <taxon>Pseudomonadati</taxon>
        <taxon>Bacteroidota</taxon>
        <taxon>Chitinophagia</taxon>
        <taxon>Chitinophagales</taxon>
        <taxon>Chitinophagaceae</taxon>
        <taxon>Chitinophaga</taxon>
    </lineage>
</organism>
<proteinExistence type="predicted"/>
<dbReference type="AlphaFoldDB" id="A0A847RNB4"/>
<protein>
    <recommendedName>
        <fullName evidence="4">Ig-like domain-containing protein</fullName>
    </recommendedName>
</protein>
<dbReference type="SUPFAM" id="SSF49299">
    <property type="entry name" value="PKD domain"/>
    <property type="match status" value="1"/>
</dbReference>
<evidence type="ECO:0008006" key="4">
    <source>
        <dbReference type="Google" id="ProtNLM"/>
    </source>
</evidence>
<dbReference type="InterPro" id="IPR035986">
    <property type="entry name" value="PKD_dom_sf"/>
</dbReference>
<evidence type="ECO:0000313" key="3">
    <source>
        <dbReference type="Proteomes" id="UP000570474"/>
    </source>
</evidence>
<gene>
    <name evidence="2" type="ORF">HGH92_29510</name>
</gene>
<dbReference type="EMBL" id="JABAIA010000003">
    <property type="protein sequence ID" value="NLR68479.1"/>
    <property type="molecule type" value="Genomic_DNA"/>
</dbReference>
<dbReference type="Gene3D" id="2.60.40.10">
    <property type="entry name" value="Immunoglobulins"/>
    <property type="match status" value="1"/>
</dbReference>
<feature type="non-terminal residue" evidence="2">
    <location>
        <position position="1232"/>
    </location>
</feature>
<evidence type="ECO:0000313" key="2">
    <source>
        <dbReference type="EMBL" id="NLR68479.1"/>
    </source>
</evidence>
<feature type="chain" id="PRO_5032484522" description="Ig-like domain-containing protein" evidence="1">
    <location>
        <begin position="24"/>
        <end position="1232"/>
    </location>
</feature>
<dbReference type="RefSeq" id="WP_168874387.1">
    <property type="nucleotide sequence ID" value="NZ_JABAIA010000003.1"/>
</dbReference>
<evidence type="ECO:0000256" key="1">
    <source>
        <dbReference type="SAM" id="SignalP"/>
    </source>
</evidence>
<feature type="signal peptide" evidence="1">
    <location>
        <begin position="1"/>
        <end position="23"/>
    </location>
</feature>
<accession>A0A847RNB4</accession>
<name>A0A847RNB4_9BACT</name>
<reference evidence="2 3" key="1">
    <citation type="submission" date="2020-04" db="EMBL/GenBank/DDBJ databases">
        <authorList>
            <person name="Yin C."/>
        </authorList>
    </citation>
    <scope>NUCLEOTIDE SEQUENCE [LARGE SCALE GENOMIC DNA]</scope>
    <source>
        <strain evidence="2 3">Ae27</strain>
    </source>
</reference>
<dbReference type="InterPro" id="IPR013783">
    <property type="entry name" value="Ig-like_fold"/>
</dbReference>
<keyword evidence="3" id="KW-1185">Reference proteome</keyword>
<comment type="caution">
    <text evidence="2">The sequence shown here is derived from an EMBL/GenBank/DDBJ whole genome shotgun (WGS) entry which is preliminary data.</text>
</comment>
<dbReference type="CDD" id="cd00146">
    <property type="entry name" value="PKD"/>
    <property type="match status" value="1"/>
</dbReference>
<keyword evidence="1" id="KW-0732">Signal</keyword>
<dbReference type="Proteomes" id="UP000570474">
    <property type="component" value="Unassembled WGS sequence"/>
</dbReference>